<evidence type="ECO:0000313" key="2">
    <source>
        <dbReference type="Proteomes" id="UP000005713"/>
    </source>
</evidence>
<dbReference type="Proteomes" id="UP000005713">
    <property type="component" value="Unassembled WGS sequence"/>
</dbReference>
<dbReference type="RefSeq" id="WP_005860938.1">
    <property type="nucleotide sequence ID" value="NZ_AAYA01000010.1"/>
</dbReference>
<name>A3K6G8_SAGS3</name>
<keyword evidence="2" id="KW-1185">Reference proteome</keyword>
<dbReference type="InterPro" id="IPR045516">
    <property type="entry name" value="DUF6477"/>
</dbReference>
<gene>
    <name evidence="1" type="ORF">SSE37_06764</name>
</gene>
<sequence length="106" mass="11749">MKDVLGILNDLRRPRLLIRAARIGAQEYRRSPHLRRVLGDAVLPRSGVALMRLLEIEAELDERRRSGDATYSVSRHVEVLTAMMGEACVLRAATDLATAARQSPAS</sequence>
<protein>
    <submittedName>
        <fullName evidence="1">Uncharacterized protein</fullName>
    </submittedName>
</protein>
<dbReference type="OrthoDB" id="7875218at2"/>
<reference evidence="1 2" key="1">
    <citation type="submission" date="2006-06" db="EMBL/GenBank/DDBJ databases">
        <authorList>
            <person name="Moran M.A."/>
            <person name="Ferriera S."/>
            <person name="Johnson J."/>
            <person name="Kravitz S."/>
            <person name="Beeson K."/>
            <person name="Sutton G."/>
            <person name="Rogers Y.-H."/>
            <person name="Friedman R."/>
            <person name="Frazier M."/>
            <person name="Venter J.C."/>
        </authorList>
    </citation>
    <scope>NUCLEOTIDE SEQUENCE [LARGE SCALE GENOMIC DNA]</scope>
    <source>
        <strain evidence="1 2">E-37</strain>
    </source>
</reference>
<comment type="caution">
    <text evidence="1">The sequence shown here is derived from an EMBL/GenBank/DDBJ whole genome shotgun (WGS) entry which is preliminary data.</text>
</comment>
<dbReference type="eggNOG" id="ENOG5032YYG">
    <property type="taxonomic scope" value="Bacteria"/>
</dbReference>
<organism evidence="1 2">
    <name type="scientific">Sagittula stellata (strain ATCC 700073 / DSM 11524 / E-37)</name>
    <dbReference type="NCBI Taxonomy" id="388399"/>
    <lineage>
        <taxon>Bacteria</taxon>
        <taxon>Pseudomonadati</taxon>
        <taxon>Pseudomonadota</taxon>
        <taxon>Alphaproteobacteria</taxon>
        <taxon>Rhodobacterales</taxon>
        <taxon>Roseobacteraceae</taxon>
        <taxon>Sagittula</taxon>
    </lineage>
</organism>
<accession>A3K6G8</accession>
<dbReference type="AlphaFoldDB" id="A3K6G8"/>
<dbReference type="Pfam" id="PF20083">
    <property type="entry name" value="DUF6477"/>
    <property type="match status" value="1"/>
</dbReference>
<proteinExistence type="predicted"/>
<dbReference type="EMBL" id="AAYA01000010">
    <property type="protein sequence ID" value="EBA07318.1"/>
    <property type="molecule type" value="Genomic_DNA"/>
</dbReference>
<evidence type="ECO:0000313" key="1">
    <source>
        <dbReference type="EMBL" id="EBA07318.1"/>
    </source>
</evidence>